<name>A0A328AS11_9CAUL</name>
<proteinExistence type="predicted"/>
<dbReference type="EMBL" id="QFYR01000001">
    <property type="protein sequence ID" value="RAK57740.1"/>
    <property type="molecule type" value="Genomic_DNA"/>
</dbReference>
<comment type="caution">
    <text evidence="1">The sequence shown here is derived from an EMBL/GenBank/DDBJ whole genome shotgun (WGS) entry which is preliminary data.</text>
</comment>
<dbReference type="Proteomes" id="UP000249725">
    <property type="component" value="Unassembled WGS sequence"/>
</dbReference>
<organism evidence="1 2">
    <name type="scientific">Phenylobacterium deserti</name>
    <dbReference type="NCBI Taxonomy" id="1914756"/>
    <lineage>
        <taxon>Bacteria</taxon>
        <taxon>Pseudomonadati</taxon>
        <taxon>Pseudomonadota</taxon>
        <taxon>Alphaproteobacteria</taxon>
        <taxon>Caulobacterales</taxon>
        <taxon>Caulobacteraceae</taxon>
        <taxon>Phenylobacterium</taxon>
    </lineage>
</organism>
<dbReference type="AlphaFoldDB" id="A0A328AS11"/>
<accession>A0A328AS11</accession>
<evidence type="ECO:0000313" key="2">
    <source>
        <dbReference type="Proteomes" id="UP000249725"/>
    </source>
</evidence>
<protein>
    <submittedName>
        <fullName evidence="1">Uncharacterized protein</fullName>
    </submittedName>
</protein>
<dbReference type="RefSeq" id="WP_111514191.1">
    <property type="nucleotide sequence ID" value="NZ_QFYR01000001.1"/>
</dbReference>
<gene>
    <name evidence="1" type="ORF">DJ018_07410</name>
</gene>
<evidence type="ECO:0000313" key="1">
    <source>
        <dbReference type="EMBL" id="RAK57740.1"/>
    </source>
</evidence>
<keyword evidence="2" id="KW-1185">Reference proteome</keyword>
<sequence length="68" mass="7488">MTSQTAAARSMIVICAARAGEDRRSHPHLTVGAAYRAEAAGEGWLRVWDDREEDSLYPAALFTYAFEA</sequence>
<reference evidence="2" key="1">
    <citation type="submission" date="2018-05" db="EMBL/GenBank/DDBJ databases">
        <authorList>
            <person name="Li X."/>
        </authorList>
    </citation>
    <scope>NUCLEOTIDE SEQUENCE [LARGE SCALE GENOMIC DNA]</scope>
    <source>
        <strain evidence="2">YIM 73061</strain>
    </source>
</reference>